<dbReference type="PANTHER" id="PTHR37464">
    <property type="entry name" value="BLL2463 PROTEIN"/>
    <property type="match status" value="1"/>
</dbReference>
<dbReference type="InterPro" id="IPR011933">
    <property type="entry name" value="Double_TM_dom"/>
</dbReference>
<dbReference type="PANTHER" id="PTHR37464:SF1">
    <property type="entry name" value="BLL2463 PROTEIN"/>
    <property type="match status" value="1"/>
</dbReference>
<evidence type="ECO:0000313" key="4">
    <source>
        <dbReference type="Proteomes" id="UP000837932"/>
    </source>
</evidence>
<keyword evidence="1" id="KW-1133">Transmembrane helix</keyword>
<dbReference type="Pfam" id="PF07584">
    <property type="entry name" value="BatA"/>
    <property type="match status" value="1"/>
</dbReference>
<evidence type="ECO:0000256" key="1">
    <source>
        <dbReference type="SAM" id="Phobius"/>
    </source>
</evidence>
<comment type="caution">
    <text evidence="3">The sequence shown here is derived from an EMBL/GenBank/DDBJ whole genome shotgun (WGS) entry which is preliminary data.</text>
</comment>
<sequence length="400" mass="46566">MEFLNPLMLWGALAISIPIIIHFWHQKKGKVIEWAATQWLIEKSLQQSRGIRLDNILLLMFRCLLLLALCFFLCKPIIKWLNNDKTAKKIHLIQPNILVTENYKFEIEEALKKGEKCYWIHSNTPLIQYLKQLPSQETFNANLLQNSINQISKSIDNETIELYFINKKTLNQYPHIYIPTTFHSHIISDSSSLRKQNYIAFSGNRKLFINEKNTLISQTITTKNGIITHQGAIKVLVQNNDASETQSIKAALKALNEVYQFEFLIDEKSSPNKVYDVVFDNKLIPQIHNNHTLYIFSDADRYKNQDFKAENIIFLPNRLKPQTSEIVFNGSLAEFIGEKLIKHFDLPNYDQTLSSNQIKSIFKIQESPNLEENAWFSKSILLLFILLLSIERWLSIHKNA</sequence>
<accession>A0ABM9ANT0</accession>
<protein>
    <recommendedName>
        <fullName evidence="2">Aerotolerance regulator N-terminal domain-containing protein</fullName>
    </recommendedName>
</protein>
<feature type="transmembrane region" description="Helical" evidence="1">
    <location>
        <begin position="6"/>
        <end position="24"/>
    </location>
</feature>
<keyword evidence="1" id="KW-0472">Membrane</keyword>
<evidence type="ECO:0000313" key="3">
    <source>
        <dbReference type="EMBL" id="CAH0995517.1"/>
    </source>
</evidence>
<dbReference type="EMBL" id="CAKLPY010000001">
    <property type="protein sequence ID" value="CAH0995517.1"/>
    <property type="molecule type" value="Genomic_DNA"/>
</dbReference>
<dbReference type="Proteomes" id="UP000837932">
    <property type="component" value="Unassembled WGS sequence"/>
</dbReference>
<dbReference type="InterPro" id="IPR024163">
    <property type="entry name" value="Aerotolerance_reg_N"/>
</dbReference>
<name>A0ABM9ANT0_9BACT</name>
<gene>
    <name evidence="3" type="ORF">EMA8858_01640</name>
</gene>
<reference evidence="3" key="1">
    <citation type="submission" date="2021-12" db="EMBL/GenBank/DDBJ databases">
        <authorList>
            <person name="Rodrigo-Torres L."/>
            <person name="Arahal R. D."/>
            <person name="Lucena T."/>
        </authorList>
    </citation>
    <scope>NUCLEOTIDE SEQUENCE</scope>
    <source>
        <strain evidence="3">CECT 8858</strain>
    </source>
</reference>
<organism evidence="3 4">
    <name type="scientific">Emticicia aquatica</name>
    <dbReference type="NCBI Taxonomy" id="1681835"/>
    <lineage>
        <taxon>Bacteria</taxon>
        <taxon>Pseudomonadati</taxon>
        <taxon>Bacteroidota</taxon>
        <taxon>Cytophagia</taxon>
        <taxon>Cytophagales</taxon>
        <taxon>Leadbetterellaceae</taxon>
        <taxon>Emticicia</taxon>
    </lineage>
</organism>
<feature type="transmembrane region" description="Helical" evidence="1">
    <location>
        <begin position="56"/>
        <end position="78"/>
    </location>
</feature>
<keyword evidence="1" id="KW-0812">Transmembrane</keyword>
<evidence type="ECO:0000259" key="2">
    <source>
        <dbReference type="Pfam" id="PF07584"/>
    </source>
</evidence>
<proteinExistence type="predicted"/>
<feature type="domain" description="Aerotolerance regulator N-terminal" evidence="2">
    <location>
        <begin position="1"/>
        <end position="76"/>
    </location>
</feature>
<dbReference type="NCBIfam" id="TIGR02226">
    <property type="entry name" value="two_anch"/>
    <property type="match status" value="1"/>
</dbReference>
<keyword evidence="4" id="KW-1185">Reference proteome</keyword>
<dbReference type="RefSeq" id="WP_238806067.1">
    <property type="nucleotide sequence ID" value="NZ_CAKLPY010000001.1"/>
</dbReference>